<dbReference type="AlphaFoldDB" id="A0A161WY04"/>
<comment type="caution">
    <text evidence="1">The sequence shown here is derived from an EMBL/GenBank/DDBJ whole genome shotgun (WGS) entry which is preliminary data.</text>
</comment>
<dbReference type="RefSeq" id="WP_242872974.1">
    <property type="nucleotide sequence ID" value="NZ_LWAE01000002.1"/>
</dbReference>
<reference evidence="1 2" key="1">
    <citation type="submission" date="2016-04" db="EMBL/GenBank/DDBJ databases">
        <title>Genome sequence of Clostridium magnum DSM 2767.</title>
        <authorList>
            <person name="Poehlein A."/>
            <person name="Uhlig R."/>
            <person name="Fischer R."/>
            <person name="Bahl H."/>
            <person name="Daniel R."/>
        </authorList>
    </citation>
    <scope>NUCLEOTIDE SEQUENCE [LARGE SCALE GENOMIC DNA]</scope>
    <source>
        <strain evidence="1 2">DSM 2767</strain>
    </source>
</reference>
<sequence>MLSSIKKDVITIFNNKDIEKYSSAVTLSDMEIFIFPELLYSLMLANIMSPIIWEWKKDKWFKDIDNLNPYRKILRLKQYIMDNYDFNLDIDTWGLTTKEKEIARFEPFMDVETIKRSNALFGYEGDKYYFSMDIRRHFGIDKYDSNMIPYWKTETVEAMNAFKYKKDYEKGAGECVSLSVLYAAALFIICKIPLESIYLLATPLHSQNFIDVKDGVVTNNRRIVTKNMWFNGTELTAKAQRAMRNEQITIISHNTGFVHVVYPEATINHQVYINLEKKLKKFLVSDINYEILCNFLRQESYLQKCFQIKYECHGRQRYITAEKAYSYEHTSSFKVNESTREKLLSEIDEYEFFQEPIQDRICLNKFNEFFKTHKVDFSDEKDIISIMDQFHCDNMPIAKKREVLSSLYEFCNINPRFPGKNKDFIKSEPIQLSTEMNREDIISYLESIRDKNISADLAFYALRDFSRTQWGPFIKAALERNPVAIAKYKDLGEDELISTLESMPNVSIYDGPRMAQPDEVCNYQMGDGFEKAICLANILKHRNNELSINISVINDYVETNFDNKTIHWLSNKGLNGIVKI</sequence>
<dbReference type="EMBL" id="LWAE01000002">
    <property type="protein sequence ID" value="KZL91948.1"/>
    <property type="molecule type" value="Genomic_DNA"/>
</dbReference>
<keyword evidence="2" id="KW-1185">Reference proteome</keyword>
<accession>A0A161WY04</accession>
<evidence type="ECO:0000313" key="2">
    <source>
        <dbReference type="Proteomes" id="UP000076603"/>
    </source>
</evidence>
<gene>
    <name evidence="1" type="ORF">CLMAG_17540</name>
</gene>
<protein>
    <submittedName>
        <fullName evidence="1">Uncharacterized protein</fullName>
    </submittedName>
</protein>
<dbReference type="Proteomes" id="UP000076603">
    <property type="component" value="Unassembled WGS sequence"/>
</dbReference>
<dbReference type="PATRIC" id="fig|1121326.3.peg.1736"/>
<dbReference type="STRING" id="1121326.CLMAG_17540"/>
<evidence type="ECO:0000313" key="1">
    <source>
        <dbReference type="EMBL" id="KZL91948.1"/>
    </source>
</evidence>
<proteinExistence type="predicted"/>
<organism evidence="1 2">
    <name type="scientific">Clostridium magnum DSM 2767</name>
    <dbReference type="NCBI Taxonomy" id="1121326"/>
    <lineage>
        <taxon>Bacteria</taxon>
        <taxon>Bacillati</taxon>
        <taxon>Bacillota</taxon>
        <taxon>Clostridia</taxon>
        <taxon>Eubacteriales</taxon>
        <taxon>Clostridiaceae</taxon>
        <taxon>Clostridium</taxon>
    </lineage>
</organism>
<name>A0A161WY04_9CLOT</name>